<evidence type="ECO:0000256" key="1">
    <source>
        <dbReference type="SAM" id="Phobius"/>
    </source>
</evidence>
<keyword evidence="1" id="KW-1133">Transmembrane helix</keyword>
<feature type="transmembrane region" description="Helical" evidence="1">
    <location>
        <begin position="207"/>
        <end position="229"/>
    </location>
</feature>
<feature type="transmembrane region" description="Helical" evidence="1">
    <location>
        <begin position="38"/>
        <end position="58"/>
    </location>
</feature>
<name>A0A3E2BK91_9BACT</name>
<sequence>MGEAKRQLVEVLKAVLPITALVLILQFTILTLPLVSVLRFLIGTLMVILGLFLFLYGARISLLPMGEAIGAQLPQKMPFSLILVVSGIIGLVITMAEPDVRVLAYQVDLVSGGEINKGILILAVGLGVGLSVSLAMLRIVLGIRIAYILMAGYLLVLLLSFFVPPQFVPVAFDSGGVTTGPITVPFILSLGIGMVSVLGGKSALKDGFGLIGIASIGPIISVMILGIIFR</sequence>
<feature type="transmembrane region" description="Helical" evidence="1">
    <location>
        <begin position="182"/>
        <end position="200"/>
    </location>
</feature>
<gene>
    <name evidence="2" type="ORF">OP8BY_0633</name>
</gene>
<accession>A0A3E2BK91</accession>
<dbReference type="Proteomes" id="UP000257323">
    <property type="component" value="Unassembled WGS sequence"/>
</dbReference>
<evidence type="ECO:0000313" key="2">
    <source>
        <dbReference type="EMBL" id="RFT15169.1"/>
    </source>
</evidence>
<dbReference type="Pfam" id="PF07556">
    <property type="entry name" value="DUF1538"/>
    <property type="match status" value="1"/>
</dbReference>
<dbReference type="AlphaFoldDB" id="A0A3E2BK91"/>
<dbReference type="EMBL" id="QUAH01000012">
    <property type="protein sequence ID" value="RFT15169.1"/>
    <property type="molecule type" value="Genomic_DNA"/>
</dbReference>
<proteinExistence type="predicted"/>
<feature type="transmembrane region" description="Helical" evidence="1">
    <location>
        <begin position="79"/>
        <end position="98"/>
    </location>
</feature>
<keyword evidence="1" id="KW-0472">Membrane</keyword>
<reference evidence="2 3" key="1">
    <citation type="submission" date="2018-08" db="EMBL/GenBank/DDBJ databases">
        <title>Genome analysis of the thermophilic bacterium of the candidate phylum Aminicenantes from deep subsurface aquifer revealed its physiology and ecological role.</title>
        <authorList>
            <person name="Kadnikov V.V."/>
            <person name="Mardanov A.V."/>
            <person name="Beletsky A.V."/>
            <person name="Karnachuk O.V."/>
            <person name="Ravin N.V."/>
        </authorList>
    </citation>
    <scope>NUCLEOTIDE SEQUENCE [LARGE SCALE GENOMIC DNA]</scope>
    <source>
        <strain evidence="2">BY38</strain>
    </source>
</reference>
<feature type="transmembrane region" description="Helical" evidence="1">
    <location>
        <begin position="12"/>
        <end position="32"/>
    </location>
</feature>
<comment type="caution">
    <text evidence="2">The sequence shown here is derived from an EMBL/GenBank/DDBJ whole genome shotgun (WGS) entry which is preliminary data.</text>
</comment>
<evidence type="ECO:0000313" key="3">
    <source>
        <dbReference type="Proteomes" id="UP000257323"/>
    </source>
</evidence>
<feature type="transmembrane region" description="Helical" evidence="1">
    <location>
        <begin position="144"/>
        <end position="162"/>
    </location>
</feature>
<organism evidence="2 3">
    <name type="scientific">Candidatus Saccharicenans subterraneus</name>
    <dbReference type="NCBI Taxonomy" id="2508984"/>
    <lineage>
        <taxon>Bacteria</taxon>
        <taxon>Candidatus Aminicenantota</taxon>
        <taxon>Candidatus Aminicenantia</taxon>
        <taxon>Candidatus Aminicenantales</taxon>
        <taxon>Candidatus Saccharicenantaceae</taxon>
        <taxon>Candidatus Saccharicenans</taxon>
    </lineage>
</organism>
<dbReference type="InterPro" id="IPR011435">
    <property type="entry name" value="UmpAB"/>
</dbReference>
<protein>
    <submittedName>
        <fullName evidence="2">Membrane spanning protein</fullName>
    </submittedName>
</protein>
<feature type="transmembrane region" description="Helical" evidence="1">
    <location>
        <begin position="118"/>
        <end position="137"/>
    </location>
</feature>
<keyword evidence="1" id="KW-0812">Transmembrane</keyword>